<keyword evidence="5" id="KW-0472">Membrane</keyword>
<feature type="domain" description="RING-CH-type" evidence="6">
    <location>
        <begin position="137"/>
        <end position="202"/>
    </location>
</feature>
<evidence type="ECO:0000256" key="3">
    <source>
        <dbReference type="ARBA" id="ARBA00022833"/>
    </source>
</evidence>
<name>A0A163K8Z9_ABSGL</name>
<feature type="transmembrane region" description="Helical" evidence="5">
    <location>
        <begin position="268"/>
        <end position="287"/>
    </location>
</feature>
<evidence type="ECO:0000256" key="1">
    <source>
        <dbReference type="ARBA" id="ARBA00022723"/>
    </source>
</evidence>
<keyword evidence="2" id="KW-0863">Zinc-finger</keyword>
<keyword evidence="8" id="KW-1185">Reference proteome</keyword>
<evidence type="ECO:0000259" key="6">
    <source>
        <dbReference type="PROSITE" id="PS51292"/>
    </source>
</evidence>
<dbReference type="EMBL" id="LT554468">
    <property type="protein sequence ID" value="SAM05283.1"/>
    <property type="molecule type" value="Genomic_DNA"/>
</dbReference>
<dbReference type="GO" id="GO:0008270">
    <property type="term" value="F:zinc ion binding"/>
    <property type="evidence" value="ECO:0007669"/>
    <property type="project" value="UniProtKB-KW"/>
</dbReference>
<evidence type="ECO:0000256" key="5">
    <source>
        <dbReference type="SAM" id="Phobius"/>
    </source>
</evidence>
<dbReference type="Gene3D" id="3.30.40.10">
    <property type="entry name" value="Zinc/RING finger domain, C3HC4 (zinc finger)"/>
    <property type="match status" value="1"/>
</dbReference>
<keyword evidence="5" id="KW-0812">Transmembrane</keyword>
<dbReference type="PROSITE" id="PS51292">
    <property type="entry name" value="ZF_RING_CH"/>
    <property type="match status" value="1"/>
</dbReference>
<dbReference type="SUPFAM" id="SSF57850">
    <property type="entry name" value="RING/U-box"/>
    <property type="match status" value="1"/>
</dbReference>
<dbReference type="InterPro" id="IPR011016">
    <property type="entry name" value="Znf_RING-CH"/>
</dbReference>
<dbReference type="Proteomes" id="UP000078561">
    <property type="component" value="Unassembled WGS sequence"/>
</dbReference>
<accession>A0A163K8Z9</accession>
<dbReference type="AlphaFoldDB" id="A0A163K8Z9"/>
<evidence type="ECO:0000256" key="4">
    <source>
        <dbReference type="SAM" id="MobiDB-lite"/>
    </source>
</evidence>
<dbReference type="InterPro" id="IPR013083">
    <property type="entry name" value="Znf_RING/FYVE/PHD"/>
</dbReference>
<feature type="region of interest" description="Disordered" evidence="4">
    <location>
        <begin position="64"/>
        <end position="96"/>
    </location>
</feature>
<dbReference type="OrthoDB" id="264354at2759"/>
<reference evidence="7" key="1">
    <citation type="submission" date="2016-04" db="EMBL/GenBank/DDBJ databases">
        <authorList>
            <person name="Evans L.H."/>
            <person name="Alamgir A."/>
            <person name="Owens N."/>
            <person name="Weber N.D."/>
            <person name="Virtaneva K."/>
            <person name="Barbian K."/>
            <person name="Babar A."/>
            <person name="Rosenke K."/>
        </authorList>
    </citation>
    <scope>NUCLEOTIDE SEQUENCE [LARGE SCALE GENOMIC DNA]</scope>
    <source>
        <strain evidence="7">CBS 101.48</strain>
    </source>
</reference>
<keyword evidence="5" id="KW-1133">Transmembrane helix</keyword>
<keyword evidence="1" id="KW-0479">Metal-binding</keyword>
<dbReference type="Pfam" id="PF12906">
    <property type="entry name" value="RINGv"/>
    <property type="match status" value="1"/>
</dbReference>
<dbReference type="InParanoid" id="A0A163K8Z9"/>
<dbReference type="OMA" id="CKGTMMY"/>
<organism evidence="7">
    <name type="scientific">Absidia glauca</name>
    <name type="common">Pin mould</name>
    <dbReference type="NCBI Taxonomy" id="4829"/>
    <lineage>
        <taxon>Eukaryota</taxon>
        <taxon>Fungi</taxon>
        <taxon>Fungi incertae sedis</taxon>
        <taxon>Mucoromycota</taxon>
        <taxon>Mucoromycotina</taxon>
        <taxon>Mucoromycetes</taxon>
        <taxon>Mucorales</taxon>
        <taxon>Cunninghamellaceae</taxon>
        <taxon>Absidia</taxon>
    </lineage>
</organism>
<keyword evidence="3" id="KW-0862">Zinc</keyword>
<dbReference type="CDD" id="cd16495">
    <property type="entry name" value="RING_CH-C4HC3_MARCH"/>
    <property type="match status" value="1"/>
</dbReference>
<sequence>MEPPPINHNKDEDISTPLLDGLASSLNQYNPASDATLDYALDAPCPKLPKQDLHQATVDAATATSSNALGPTHALPPSTLPKDAPAPSDDQNTCRICGEGEDEEEDYSDDYDEESLISICAPPNGSPETTPFIPRPHSNNSSAYHRHSKKWIQQKNPLIRPCRCKGTMMYVHVSCLNRWRNMSPRASSYVACDLCGYQYNIYRPRYAAIVTNVHFLRLMTAFLVLLSIGVCAYLCKLVDVYLLGHLPDPDNKEWLDLHGATWLWMDRFYLFAGLVVISMLGMVYLTFLCVARPLDQNASSAGGLLCCDQTSCPWYSCYLADVAACSGDAAAGGFLVFLVLMSLLAILFGILGAVTGVYRWMEAFVDRIAGHVKERILDVD</sequence>
<dbReference type="SMART" id="SM00744">
    <property type="entry name" value="RINGv"/>
    <property type="match status" value="1"/>
</dbReference>
<feature type="transmembrane region" description="Helical" evidence="5">
    <location>
        <begin position="334"/>
        <end position="358"/>
    </location>
</feature>
<evidence type="ECO:0000256" key="2">
    <source>
        <dbReference type="ARBA" id="ARBA00022771"/>
    </source>
</evidence>
<feature type="transmembrane region" description="Helical" evidence="5">
    <location>
        <begin position="215"/>
        <end position="235"/>
    </location>
</feature>
<dbReference type="STRING" id="4829.A0A163K8Z9"/>
<dbReference type="PANTHER" id="PTHR46347">
    <property type="entry name" value="RING/FYVE/PHD ZINC FINGER SUPERFAMILY PROTEIN"/>
    <property type="match status" value="1"/>
</dbReference>
<evidence type="ECO:0000313" key="8">
    <source>
        <dbReference type="Proteomes" id="UP000078561"/>
    </source>
</evidence>
<proteinExistence type="predicted"/>
<gene>
    <name evidence="7" type="primary">ABSGL_11158.1 scaffold 12295</name>
</gene>
<evidence type="ECO:0000313" key="7">
    <source>
        <dbReference type="EMBL" id="SAM05283.1"/>
    </source>
</evidence>
<dbReference type="PANTHER" id="PTHR46347:SF1">
    <property type="entry name" value="RING_FYVE_PHD ZINC FINGER SUPERFAMILY PROTEIN"/>
    <property type="match status" value="1"/>
</dbReference>
<protein>
    <recommendedName>
        <fullName evidence="6">RING-CH-type domain-containing protein</fullName>
    </recommendedName>
</protein>